<dbReference type="GO" id="GO:0016787">
    <property type="term" value="F:hydrolase activity"/>
    <property type="evidence" value="ECO:0007669"/>
    <property type="project" value="UniProtKB-KW"/>
</dbReference>
<comment type="caution">
    <text evidence="1">The sequence shown here is derived from an EMBL/GenBank/DDBJ whole genome shotgun (WGS) entry which is preliminary data.</text>
</comment>
<reference evidence="1 2" key="1">
    <citation type="submission" date="2019-12" db="EMBL/GenBank/DDBJ databases">
        <title>Genomic-based taxomic classification of the family Erythrobacteraceae.</title>
        <authorList>
            <person name="Xu L."/>
        </authorList>
    </citation>
    <scope>NUCLEOTIDE SEQUENCE [LARGE SCALE GENOMIC DNA]</scope>
    <source>
        <strain evidence="1 2">MCCC 1A09965</strain>
    </source>
</reference>
<gene>
    <name evidence="1" type="ORF">GRI48_09430</name>
</gene>
<protein>
    <submittedName>
        <fullName evidence="1">HAD family hydrolase</fullName>
    </submittedName>
</protein>
<dbReference type="RefSeq" id="WP_160674523.1">
    <property type="nucleotide sequence ID" value="NZ_WTYN01000001.1"/>
</dbReference>
<keyword evidence="2" id="KW-1185">Reference proteome</keyword>
<dbReference type="Proteomes" id="UP000445582">
    <property type="component" value="Unassembled WGS sequence"/>
</dbReference>
<dbReference type="AlphaFoldDB" id="A0A844YGF9"/>
<sequence>MSKPLIISDCDEVLLYMIAPFREWLDESEGVEFKLKGNNFGEAMRWKDSGERVEEKEIWRLLRGFFDTEMHRQTPITGAVDAMATLSDHADVVVLTNLADQHREMRFEQLAGHGIDARVFTNQGPKGPALKAIIEEYAPSRTFFIDDLAQHHRSAREHLDAITTLHFCGEPSIAPLVDCAHTSGHAEARIDSWDEALPWLLDQLQKEPAA</sequence>
<dbReference type="EMBL" id="WTYN01000001">
    <property type="protein sequence ID" value="MXO63231.1"/>
    <property type="molecule type" value="Genomic_DNA"/>
</dbReference>
<evidence type="ECO:0000313" key="1">
    <source>
        <dbReference type="EMBL" id="MXO63231.1"/>
    </source>
</evidence>
<dbReference type="Gene3D" id="3.40.50.1000">
    <property type="entry name" value="HAD superfamily/HAD-like"/>
    <property type="match status" value="1"/>
</dbReference>
<dbReference type="OrthoDB" id="7192139at2"/>
<accession>A0A844YGF9</accession>
<keyword evidence="1" id="KW-0378">Hydrolase</keyword>
<name>A0A844YGF9_9SPHN</name>
<dbReference type="InterPro" id="IPR036412">
    <property type="entry name" value="HAD-like_sf"/>
</dbReference>
<proteinExistence type="predicted"/>
<evidence type="ECO:0000313" key="2">
    <source>
        <dbReference type="Proteomes" id="UP000445582"/>
    </source>
</evidence>
<dbReference type="SUPFAM" id="SSF56784">
    <property type="entry name" value="HAD-like"/>
    <property type="match status" value="1"/>
</dbReference>
<organism evidence="1 2">
    <name type="scientific">Qipengyuania oceanensis</name>
    <dbReference type="NCBI Taxonomy" id="1463597"/>
    <lineage>
        <taxon>Bacteria</taxon>
        <taxon>Pseudomonadati</taxon>
        <taxon>Pseudomonadota</taxon>
        <taxon>Alphaproteobacteria</taxon>
        <taxon>Sphingomonadales</taxon>
        <taxon>Erythrobacteraceae</taxon>
        <taxon>Qipengyuania</taxon>
    </lineage>
</organism>
<dbReference type="InterPro" id="IPR023214">
    <property type="entry name" value="HAD_sf"/>
</dbReference>